<evidence type="ECO:0008006" key="4">
    <source>
        <dbReference type="Google" id="ProtNLM"/>
    </source>
</evidence>
<gene>
    <name evidence="2" type="ORF">SAMN04488508_101678</name>
</gene>
<dbReference type="AlphaFoldDB" id="A0A1M6B8J9"/>
<evidence type="ECO:0000313" key="3">
    <source>
        <dbReference type="Proteomes" id="UP000184432"/>
    </source>
</evidence>
<dbReference type="STRING" id="570521.SAMN04488508_101678"/>
<dbReference type="Proteomes" id="UP000184432">
    <property type="component" value="Unassembled WGS sequence"/>
</dbReference>
<proteinExistence type="predicted"/>
<protein>
    <recommendedName>
        <fullName evidence="4">Outer membrane protein beta-barrel family protein</fullName>
    </recommendedName>
</protein>
<organism evidence="2 3">
    <name type="scientific">Aquimarina spongiae</name>
    <dbReference type="NCBI Taxonomy" id="570521"/>
    <lineage>
        <taxon>Bacteria</taxon>
        <taxon>Pseudomonadati</taxon>
        <taxon>Bacteroidota</taxon>
        <taxon>Flavobacteriia</taxon>
        <taxon>Flavobacteriales</taxon>
        <taxon>Flavobacteriaceae</taxon>
        <taxon>Aquimarina</taxon>
    </lineage>
</organism>
<dbReference type="EMBL" id="FQYP01000001">
    <property type="protein sequence ID" value="SHI44898.1"/>
    <property type="molecule type" value="Genomic_DNA"/>
</dbReference>
<sequence>MHAQQERPTDSLGPRVTTSGAKYTDDSSHDFNANFEVNYRVNSNLFFQIRGYRDKNASQDLFGGSFFAKKYVTKRFYMYSGLSAEFMGGVFPDESISVKLSQFNMANGMGYDLNKNFTIEVENLINVKQNFGGFSNQNDFSVRGKFKF</sequence>
<evidence type="ECO:0000256" key="1">
    <source>
        <dbReference type="SAM" id="MobiDB-lite"/>
    </source>
</evidence>
<feature type="region of interest" description="Disordered" evidence="1">
    <location>
        <begin position="1"/>
        <end position="24"/>
    </location>
</feature>
<reference evidence="3" key="1">
    <citation type="submission" date="2016-11" db="EMBL/GenBank/DDBJ databases">
        <authorList>
            <person name="Varghese N."/>
            <person name="Submissions S."/>
        </authorList>
    </citation>
    <scope>NUCLEOTIDE SEQUENCE [LARGE SCALE GENOMIC DNA]</scope>
    <source>
        <strain evidence="3">DSM 22623</strain>
    </source>
</reference>
<evidence type="ECO:0000313" key="2">
    <source>
        <dbReference type="EMBL" id="SHI44898.1"/>
    </source>
</evidence>
<keyword evidence="3" id="KW-1185">Reference proteome</keyword>
<accession>A0A1M6B8J9</accession>
<name>A0A1M6B8J9_9FLAO</name>